<dbReference type="Proteomes" id="UP001162480">
    <property type="component" value="Chromosome 14"/>
</dbReference>
<accession>A0AA36BFF8</accession>
<keyword evidence="3" id="KW-1185">Reference proteome</keyword>
<sequence>MCARAGVYVRQPDSVTMSEKKKKRPPLTRAATEVNENTLKALNQIRHPSLYKKNHAKSSAGADFNMTSGMRRIERARSNVKDLPKPMPAIDPYMDIPGCKLSRHRSCPHLLDEDDDDDEHTPVSSDVDDFCGSYGGSTMTEHQDYQWHPIKVTAASRGDRGDTTNHTDYYSSNPKVMDSYNDWSQNECDGHREGKKQFRDPPFSAKIHSSSSLMSPTEDMFRFDRISTSVSDNFSDIEEPNSELILEDRVSDSEDQDYPLHSGREGDAKCNQWLQGLQLSQTDRLKSRSHLRLPPV</sequence>
<protein>
    <submittedName>
        <fullName evidence="2">Uncharacterized protein</fullName>
    </submittedName>
</protein>
<evidence type="ECO:0000313" key="2">
    <source>
        <dbReference type="EMBL" id="CAI9732702.1"/>
    </source>
</evidence>
<feature type="region of interest" description="Disordered" evidence="1">
    <location>
        <begin position="191"/>
        <end position="211"/>
    </location>
</feature>
<feature type="region of interest" description="Disordered" evidence="1">
    <location>
        <begin position="1"/>
        <end position="29"/>
    </location>
</feature>
<reference evidence="2" key="1">
    <citation type="submission" date="2023-08" db="EMBL/GenBank/DDBJ databases">
        <authorList>
            <person name="Alioto T."/>
            <person name="Alioto T."/>
            <person name="Gomez Garrido J."/>
        </authorList>
    </citation>
    <scope>NUCLEOTIDE SEQUENCE</scope>
</reference>
<evidence type="ECO:0000313" key="3">
    <source>
        <dbReference type="Proteomes" id="UP001162480"/>
    </source>
</evidence>
<organism evidence="2 3">
    <name type="scientific">Octopus vulgaris</name>
    <name type="common">Common octopus</name>
    <dbReference type="NCBI Taxonomy" id="6645"/>
    <lineage>
        <taxon>Eukaryota</taxon>
        <taxon>Metazoa</taxon>
        <taxon>Spiralia</taxon>
        <taxon>Lophotrochozoa</taxon>
        <taxon>Mollusca</taxon>
        <taxon>Cephalopoda</taxon>
        <taxon>Coleoidea</taxon>
        <taxon>Octopodiformes</taxon>
        <taxon>Octopoda</taxon>
        <taxon>Incirrata</taxon>
        <taxon>Octopodidae</taxon>
        <taxon>Octopus</taxon>
    </lineage>
</organism>
<gene>
    <name evidence="2" type="ORF">OCTVUL_1B006228</name>
</gene>
<dbReference type="EMBL" id="OX597827">
    <property type="protein sequence ID" value="CAI9732702.1"/>
    <property type="molecule type" value="Genomic_DNA"/>
</dbReference>
<name>A0AA36BFF8_OCTVU</name>
<proteinExistence type="predicted"/>
<feature type="region of interest" description="Disordered" evidence="1">
    <location>
        <begin position="246"/>
        <end position="267"/>
    </location>
</feature>
<evidence type="ECO:0000256" key="1">
    <source>
        <dbReference type="SAM" id="MobiDB-lite"/>
    </source>
</evidence>
<dbReference type="AlphaFoldDB" id="A0AA36BFF8"/>